<dbReference type="EMBL" id="CP060719">
    <property type="protein sequence ID" value="QNN70246.1"/>
    <property type="molecule type" value="Genomic_DNA"/>
</dbReference>
<organism evidence="2 3">
    <name type="scientific">Thermomonas carbonis</name>
    <dbReference type="NCBI Taxonomy" id="1463158"/>
    <lineage>
        <taxon>Bacteria</taxon>
        <taxon>Pseudomonadati</taxon>
        <taxon>Pseudomonadota</taxon>
        <taxon>Gammaproteobacteria</taxon>
        <taxon>Lysobacterales</taxon>
        <taxon>Lysobacteraceae</taxon>
        <taxon>Thermomonas</taxon>
    </lineage>
</organism>
<evidence type="ECO:0008006" key="4">
    <source>
        <dbReference type="Google" id="ProtNLM"/>
    </source>
</evidence>
<feature type="region of interest" description="Disordered" evidence="1">
    <location>
        <begin position="141"/>
        <end position="166"/>
    </location>
</feature>
<evidence type="ECO:0000313" key="2">
    <source>
        <dbReference type="EMBL" id="QNN70246.1"/>
    </source>
</evidence>
<protein>
    <recommendedName>
        <fullName evidence="4">DUF4388 domain-containing protein</fullName>
    </recommendedName>
</protein>
<keyword evidence="3" id="KW-1185">Reference proteome</keyword>
<accession>A0A7G9SQX1</accession>
<sequence>MALTLGTTGMDSKTKAEVQAAFKAANAETGNLWTLVEGDEADYVVIDMDSLYGPMSWLRLHAAGRKVVGLTSVDRNQTDYRLPRPISANDFTVLLSEIAVDAPVEAAAAKAAAASVLAAAAAPEPAPPKVEAAPALAQPIPAAEPEPEPEPIPEPVPALEPEPEPIPEPVIEVPADRGLARWLLAGGLDRRVRLQRGDGPVLLVDPRTRVWHGPATLKPLLGYFDGTLQLEDFATLDAAAWESEAAAIGTAQPLSRLQWLGGLLSGHGALLPGLDPDGKFRLLKWPQTEREYPKHFRIATAMMKGPATVTEVAEASGVAKEDVADFVNANLATGYAESASNTPPEPETAAGKPAGGLFGRMRGR</sequence>
<proteinExistence type="predicted"/>
<dbReference type="Proteomes" id="UP000515804">
    <property type="component" value="Chromosome"/>
</dbReference>
<gene>
    <name evidence="2" type="ORF">H9L16_00935</name>
</gene>
<dbReference type="AlphaFoldDB" id="A0A7G9SQX1"/>
<dbReference type="RefSeq" id="WP_187552762.1">
    <property type="nucleotide sequence ID" value="NZ_BMZL01000001.1"/>
</dbReference>
<evidence type="ECO:0000313" key="3">
    <source>
        <dbReference type="Proteomes" id="UP000515804"/>
    </source>
</evidence>
<dbReference type="KEGG" id="tcn:H9L16_00935"/>
<reference evidence="2 3" key="1">
    <citation type="submission" date="2020-08" db="EMBL/GenBank/DDBJ databases">
        <title>Genome sequence of Thermomonas carbonis KCTC 42013T.</title>
        <authorList>
            <person name="Hyun D.-W."/>
            <person name="Bae J.-W."/>
        </authorList>
    </citation>
    <scope>NUCLEOTIDE SEQUENCE [LARGE SCALE GENOMIC DNA]</scope>
    <source>
        <strain evidence="2 3">KCTC 42013</strain>
    </source>
</reference>
<evidence type="ECO:0000256" key="1">
    <source>
        <dbReference type="SAM" id="MobiDB-lite"/>
    </source>
</evidence>
<name>A0A7G9SQX1_9GAMM</name>
<feature type="region of interest" description="Disordered" evidence="1">
    <location>
        <begin position="336"/>
        <end position="364"/>
    </location>
</feature>
<feature type="compositionally biased region" description="Pro residues" evidence="1">
    <location>
        <begin position="152"/>
        <end position="166"/>
    </location>
</feature>